<gene>
    <name evidence="3" type="ordered locus">Deipe_2682</name>
</gene>
<feature type="region of interest" description="Disordered" evidence="1">
    <location>
        <begin position="38"/>
        <end position="73"/>
    </location>
</feature>
<evidence type="ECO:0000313" key="3">
    <source>
        <dbReference type="EMBL" id="AFZ68147.1"/>
    </source>
</evidence>
<feature type="chain" id="PRO_5003939111" evidence="2">
    <location>
        <begin position="19"/>
        <end position="209"/>
    </location>
</feature>
<dbReference type="AlphaFoldDB" id="L0A4R0"/>
<dbReference type="STRING" id="937777.Deipe_2682"/>
<reference evidence="4" key="1">
    <citation type="submission" date="2012-03" db="EMBL/GenBank/DDBJ databases">
        <title>Complete sequence of chromosome of Deinococcus peraridilitoris DSM 19664.</title>
        <authorList>
            <person name="Lucas S."/>
            <person name="Copeland A."/>
            <person name="Lapidus A."/>
            <person name="Glavina del Rio T."/>
            <person name="Dalin E."/>
            <person name="Tice H."/>
            <person name="Bruce D."/>
            <person name="Goodwin L."/>
            <person name="Pitluck S."/>
            <person name="Peters L."/>
            <person name="Mikhailova N."/>
            <person name="Lu M."/>
            <person name="Kyrpides N."/>
            <person name="Mavromatis K."/>
            <person name="Ivanova N."/>
            <person name="Brettin T."/>
            <person name="Detter J.C."/>
            <person name="Han C."/>
            <person name="Larimer F."/>
            <person name="Land M."/>
            <person name="Hauser L."/>
            <person name="Markowitz V."/>
            <person name="Cheng J.-F."/>
            <person name="Hugenholtz P."/>
            <person name="Woyke T."/>
            <person name="Wu D."/>
            <person name="Pukall R."/>
            <person name="Steenblock K."/>
            <person name="Brambilla E."/>
            <person name="Klenk H.-P."/>
            <person name="Eisen J.A."/>
        </authorList>
    </citation>
    <scope>NUCLEOTIDE SEQUENCE [LARGE SCALE GENOMIC DNA]</scope>
    <source>
        <strain evidence="4">DSM 19664 / LMG 22246 / CIP 109416 / KR-200</strain>
    </source>
</reference>
<dbReference type="KEGG" id="dpd:Deipe_2682"/>
<dbReference type="PATRIC" id="fig|937777.3.peg.2693"/>
<feature type="signal peptide" evidence="2">
    <location>
        <begin position="1"/>
        <end position="18"/>
    </location>
</feature>
<accession>L0A4R0</accession>
<dbReference type="HOGENOM" id="CLU_1313731_0_0_0"/>
<sequence length="209" mass="22243">MRALPVLLLLSTSTLAYGVPVSAAARVQAASTIPPGMPITSPPVNSEPASPPAASPPSAPSVPGTPVNSGVSAPTPPVPAYTVPFSGWSAQDRTTWSADSGTCLIREEKYVQDFPAFATSEEAAKFAARLQKSLYTQKMQTVYTQPVERSGKWGVLASYKYTTGNEVFKVTQLYLSEGGKLRTFTGSFRDGALDPCVNDMLSFVRYLAN</sequence>
<dbReference type="Proteomes" id="UP000010467">
    <property type="component" value="Chromosome"/>
</dbReference>
<proteinExistence type="predicted"/>
<keyword evidence="2" id="KW-0732">Signal</keyword>
<organism evidence="3 4">
    <name type="scientific">Deinococcus peraridilitoris (strain DSM 19664 / LMG 22246 / CIP 109416 / KR-200)</name>
    <dbReference type="NCBI Taxonomy" id="937777"/>
    <lineage>
        <taxon>Bacteria</taxon>
        <taxon>Thermotogati</taxon>
        <taxon>Deinococcota</taxon>
        <taxon>Deinococci</taxon>
        <taxon>Deinococcales</taxon>
        <taxon>Deinococcaceae</taxon>
        <taxon>Deinococcus</taxon>
    </lineage>
</organism>
<evidence type="ECO:0000313" key="4">
    <source>
        <dbReference type="Proteomes" id="UP000010467"/>
    </source>
</evidence>
<dbReference type="EMBL" id="CP003382">
    <property type="protein sequence ID" value="AFZ68147.1"/>
    <property type="molecule type" value="Genomic_DNA"/>
</dbReference>
<protein>
    <submittedName>
        <fullName evidence="3">Uncharacterized protein</fullName>
    </submittedName>
</protein>
<evidence type="ECO:0000256" key="1">
    <source>
        <dbReference type="SAM" id="MobiDB-lite"/>
    </source>
</evidence>
<name>L0A4R0_DEIPD</name>
<keyword evidence="4" id="KW-1185">Reference proteome</keyword>
<feature type="compositionally biased region" description="Pro residues" evidence="1">
    <location>
        <begin position="49"/>
        <end position="60"/>
    </location>
</feature>
<evidence type="ECO:0000256" key="2">
    <source>
        <dbReference type="SAM" id="SignalP"/>
    </source>
</evidence>